<dbReference type="SUPFAM" id="SSF103657">
    <property type="entry name" value="BAR/IMD domain-like"/>
    <property type="match status" value="1"/>
</dbReference>
<feature type="compositionally biased region" description="Basic and acidic residues" evidence="10">
    <location>
        <begin position="369"/>
        <end position="383"/>
    </location>
</feature>
<feature type="repeat" description="ANK" evidence="7">
    <location>
        <begin position="725"/>
        <end position="757"/>
    </location>
</feature>
<protein>
    <submittedName>
        <fullName evidence="14">Uncharacterized protein</fullName>
    </submittedName>
</protein>
<dbReference type="GO" id="GO:0008270">
    <property type="term" value="F:zinc ion binding"/>
    <property type="evidence" value="ECO:0007669"/>
    <property type="project" value="UniProtKB-KW"/>
</dbReference>
<dbReference type="PRINTS" id="PR00405">
    <property type="entry name" value="REVINTRACTNG"/>
</dbReference>
<feature type="repeat" description="ANK" evidence="7">
    <location>
        <begin position="692"/>
        <end position="724"/>
    </location>
</feature>
<feature type="domain" description="PH" evidence="12">
    <location>
        <begin position="271"/>
        <end position="366"/>
    </location>
</feature>
<feature type="region of interest" description="Disordered" evidence="10">
    <location>
        <begin position="564"/>
        <end position="605"/>
    </location>
</feature>
<accession>A0A8S4MY03</accession>
<dbReference type="SUPFAM" id="SSF57863">
    <property type="entry name" value="ArfGap/RecO-like zinc finger"/>
    <property type="match status" value="1"/>
</dbReference>
<gene>
    <name evidence="14" type="ORF">OFUS_LOCUS1311</name>
</gene>
<keyword evidence="15" id="KW-1185">Reference proteome</keyword>
<dbReference type="PANTHER" id="PTHR23180:SF399">
    <property type="entry name" value="BLOWN FUSE, ISOFORM A-RELATED"/>
    <property type="match status" value="1"/>
</dbReference>
<feature type="chain" id="PRO_5035890001" evidence="11">
    <location>
        <begin position="23"/>
        <end position="824"/>
    </location>
</feature>
<keyword evidence="5" id="KW-0862">Zinc</keyword>
<keyword evidence="3" id="KW-0677">Repeat</keyword>
<feature type="region of interest" description="Disordered" evidence="10">
    <location>
        <begin position="629"/>
        <end position="648"/>
    </location>
</feature>
<dbReference type="GO" id="GO:0005096">
    <property type="term" value="F:GTPase activator activity"/>
    <property type="evidence" value="ECO:0007669"/>
    <property type="project" value="UniProtKB-KW"/>
</dbReference>
<dbReference type="Pfam" id="PF00169">
    <property type="entry name" value="PH"/>
    <property type="match status" value="1"/>
</dbReference>
<evidence type="ECO:0000259" key="12">
    <source>
        <dbReference type="PROSITE" id="PS50003"/>
    </source>
</evidence>
<keyword evidence="2" id="KW-0479">Metal-binding</keyword>
<keyword evidence="1" id="KW-0343">GTPase activation</keyword>
<feature type="compositionally biased region" description="Acidic residues" evidence="10">
    <location>
        <begin position="630"/>
        <end position="641"/>
    </location>
</feature>
<dbReference type="SUPFAM" id="SSF48403">
    <property type="entry name" value="Ankyrin repeat"/>
    <property type="match status" value="1"/>
</dbReference>
<evidence type="ECO:0000313" key="15">
    <source>
        <dbReference type="Proteomes" id="UP000749559"/>
    </source>
</evidence>
<feature type="region of interest" description="Disordered" evidence="10">
    <location>
        <begin position="245"/>
        <end position="268"/>
    </location>
</feature>
<dbReference type="PROSITE" id="PS50088">
    <property type="entry name" value="ANK_REPEAT"/>
    <property type="match status" value="2"/>
</dbReference>
<dbReference type="OrthoDB" id="10070851at2759"/>
<feature type="region of interest" description="Disordered" evidence="10">
    <location>
        <begin position="369"/>
        <end position="427"/>
    </location>
</feature>
<dbReference type="Pfam" id="PF16746">
    <property type="entry name" value="BAR_3"/>
    <property type="match status" value="1"/>
</dbReference>
<organism evidence="14 15">
    <name type="scientific">Owenia fusiformis</name>
    <name type="common">Polychaete worm</name>
    <dbReference type="NCBI Taxonomy" id="6347"/>
    <lineage>
        <taxon>Eukaryota</taxon>
        <taxon>Metazoa</taxon>
        <taxon>Spiralia</taxon>
        <taxon>Lophotrochozoa</taxon>
        <taxon>Annelida</taxon>
        <taxon>Polychaeta</taxon>
        <taxon>Sedentaria</taxon>
        <taxon>Canalipalpata</taxon>
        <taxon>Sabellida</taxon>
        <taxon>Oweniida</taxon>
        <taxon>Oweniidae</taxon>
        <taxon>Owenia</taxon>
    </lineage>
</organism>
<evidence type="ECO:0000256" key="2">
    <source>
        <dbReference type="ARBA" id="ARBA00022723"/>
    </source>
</evidence>
<dbReference type="InterPro" id="IPR037278">
    <property type="entry name" value="ARFGAP/RecO"/>
</dbReference>
<dbReference type="FunFam" id="1.25.40.20:FF:000020">
    <property type="entry name" value="Arf-GAP with coiled-coil, ANK repeat and PH domain-containing protein 2"/>
    <property type="match status" value="1"/>
</dbReference>
<feature type="compositionally biased region" description="Polar residues" evidence="10">
    <location>
        <begin position="384"/>
        <end position="394"/>
    </location>
</feature>
<dbReference type="PROSITE" id="PS50115">
    <property type="entry name" value="ARFGAP"/>
    <property type="match status" value="1"/>
</dbReference>
<proteinExistence type="predicted"/>
<evidence type="ECO:0000259" key="13">
    <source>
        <dbReference type="PROSITE" id="PS50115"/>
    </source>
</evidence>
<dbReference type="InterPro" id="IPR027267">
    <property type="entry name" value="AH/BAR_dom_sf"/>
</dbReference>
<dbReference type="SMART" id="SM00105">
    <property type="entry name" value="ArfGap"/>
    <property type="match status" value="1"/>
</dbReference>
<dbReference type="PROSITE" id="PS50297">
    <property type="entry name" value="ANK_REP_REGION"/>
    <property type="match status" value="1"/>
</dbReference>
<feature type="coiled-coil region" evidence="9">
    <location>
        <begin position="10"/>
        <end position="44"/>
    </location>
</feature>
<dbReference type="PANTHER" id="PTHR23180">
    <property type="entry name" value="CENTAURIN/ARF"/>
    <property type="match status" value="1"/>
</dbReference>
<comment type="caution">
    <text evidence="14">The sequence shown here is derived from an EMBL/GenBank/DDBJ whole genome shotgun (WGS) entry which is preliminary data.</text>
</comment>
<dbReference type="CDD" id="cd13250">
    <property type="entry name" value="PH_ACAP"/>
    <property type="match status" value="1"/>
</dbReference>
<dbReference type="Pfam" id="PF12796">
    <property type="entry name" value="Ank_2"/>
    <property type="match status" value="1"/>
</dbReference>
<evidence type="ECO:0000256" key="9">
    <source>
        <dbReference type="SAM" id="Coils"/>
    </source>
</evidence>
<dbReference type="Pfam" id="PF01412">
    <property type="entry name" value="ArfGap"/>
    <property type="match status" value="1"/>
</dbReference>
<feature type="compositionally biased region" description="Basic residues" evidence="10">
    <location>
        <begin position="564"/>
        <end position="573"/>
    </location>
</feature>
<feature type="compositionally biased region" description="Low complexity" evidence="10">
    <location>
        <begin position="395"/>
        <end position="419"/>
    </location>
</feature>
<evidence type="ECO:0000256" key="6">
    <source>
        <dbReference type="ARBA" id="ARBA00023043"/>
    </source>
</evidence>
<dbReference type="FunFam" id="1.20.1270.60:FF:000025">
    <property type="entry name" value="arf-GAP with coiled-coil, ANK repeat and PH domain-containing protein 2"/>
    <property type="match status" value="1"/>
</dbReference>
<dbReference type="Proteomes" id="UP000749559">
    <property type="component" value="Unassembled WGS sequence"/>
</dbReference>
<dbReference type="Gene3D" id="2.30.29.30">
    <property type="entry name" value="Pleckstrin-homology domain (PH domain)/Phosphotyrosine-binding domain (PTB)"/>
    <property type="match status" value="1"/>
</dbReference>
<dbReference type="InterPro" id="IPR011993">
    <property type="entry name" value="PH-like_dom_sf"/>
</dbReference>
<evidence type="ECO:0000256" key="11">
    <source>
        <dbReference type="SAM" id="SignalP"/>
    </source>
</evidence>
<dbReference type="SUPFAM" id="SSF50729">
    <property type="entry name" value="PH domain-like"/>
    <property type="match status" value="1"/>
</dbReference>
<reference evidence="14" key="1">
    <citation type="submission" date="2022-03" db="EMBL/GenBank/DDBJ databases">
        <authorList>
            <person name="Martin C."/>
        </authorList>
    </citation>
    <scope>NUCLEOTIDE SEQUENCE</scope>
</reference>
<feature type="signal peptide" evidence="11">
    <location>
        <begin position="1"/>
        <end position="22"/>
    </location>
</feature>
<feature type="compositionally biased region" description="Polar residues" evidence="10">
    <location>
        <begin position="587"/>
        <end position="605"/>
    </location>
</feature>
<dbReference type="Gene3D" id="1.10.220.150">
    <property type="entry name" value="Arf GTPase activating protein"/>
    <property type="match status" value="1"/>
</dbReference>
<dbReference type="InterPro" id="IPR001164">
    <property type="entry name" value="ArfGAP_dom"/>
</dbReference>
<evidence type="ECO:0000256" key="5">
    <source>
        <dbReference type="ARBA" id="ARBA00022833"/>
    </source>
</evidence>
<dbReference type="SMART" id="SM00233">
    <property type="entry name" value="PH"/>
    <property type="match status" value="1"/>
</dbReference>
<name>A0A8S4MY03_OWEFU</name>
<evidence type="ECO:0000256" key="10">
    <source>
        <dbReference type="SAM" id="MobiDB-lite"/>
    </source>
</evidence>
<dbReference type="InterPro" id="IPR002110">
    <property type="entry name" value="Ankyrin_rpt"/>
</dbReference>
<evidence type="ECO:0000256" key="1">
    <source>
        <dbReference type="ARBA" id="ARBA00022468"/>
    </source>
</evidence>
<dbReference type="InterPro" id="IPR004148">
    <property type="entry name" value="BAR_dom"/>
</dbReference>
<dbReference type="InterPro" id="IPR001849">
    <property type="entry name" value="PH_domain"/>
</dbReference>
<dbReference type="FunFam" id="1.10.220.150:FF:000007">
    <property type="entry name" value="Arf-GAP with coiled-coil, ANK repeat and PH domain-containing protein 2"/>
    <property type="match status" value="1"/>
</dbReference>
<evidence type="ECO:0000313" key="14">
    <source>
        <dbReference type="EMBL" id="CAH1773761.1"/>
    </source>
</evidence>
<evidence type="ECO:0000256" key="7">
    <source>
        <dbReference type="PROSITE-ProRule" id="PRU00023"/>
    </source>
</evidence>
<dbReference type="GO" id="GO:0005737">
    <property type="term" value="C:cytoplasm"/>
    <property type="evidence" value="ECO:0007669"/>
    <property type="project" value="InterPro"/>
</dbReference>
<dbReference type="AlphaFoldDB" id="A0A8S4MY03"/>
<dbReference type="InterPro" id="IPR038508">
    <property type="entry name" value="ArfGAP_dom_sf"/>
</dbReference>
<dbReference type="Gene3D" id="1.25.40.20">
    <property type="entry name" value="Ankyrin repeat-containing domain"/>
    <property type="match status" value="1"/>
</dbReference>
<feature type="compositionally biased region" description="Acidic residues" evidence="10">
    <location>
        <begin position="255"/>
        <end position="268"/>
    </location>
</feature>
<feature type="domain" description="Arf-GAP" evidence="13">
    <location>
        <begin position="428"/>
        <end position="551"/>
    </location>
</feature>
<keyword evidence="11" id="KW-0732">Signal</keyword>
<dbReference type="PROSITE" id="PS50003">
    <property type="entry name" value="PH_DOMAIN"/>
    <property type="match status" value="1"/>
</dbReference>
<sequence length="824" mass="92632">MSVIAKALGLSLLLVYLQDLEASLEEAEEDIDILETRLDKVVKLCNHMIEVGKTFNTANINFTRGVQELVMYFKQDDVVSQSLGRFTHDMTEIQKYQSILLDQAHRSICKTLHNFIRNDIRKIKEAKKHFDKLSDDMDNALVKHAQAPKSKPQEYEDAHNTLTAMKSAFSHTSLDYVFQMNILHSKKRFDVLDTMLAYMHAQNAYFHQGNDLFNDLEPYMKQLANQVEELSAKAAVDRKEMEERHTLVQQKEVVESSDEEASSENESEAADIKMEGYLFKRTSGKFKSWVRRYFMIHEDQLVYRKRSKDNLTIMEEDLRLCLVKPHVELDRRFCFEVVSPTRSHMLQADSAEECSAWITAIQTGVSQAFRDRSRSLPTKELERVNTNGPSNTEATTVSSKSPTQSTSTSSSGENNPSTTAPHPVTAKQTRMKQLLSIPGNNQCCDCGSTEPRWASINLGITLCIECSGIHRSFGVHMSKVRSVTLDSWEPELLKVMAELGNTIINRIYEADVPESSTITRATSHCNRNVREAWIRAKYVDKSFMRKLPKINIQNNGEDQIKKWSVVKRKRRSPSRQLSPEDAVAEGTKNNTQMVQGESQDSGLGGSTSDVILFGAGLDTSAEMADNVLVDSDESSTSETEDADTKSTTSLEDFTKLHPDMLLYKAAQARNLPVMREALAQGADPNWSNEDDDKKNPLMEATLTGSIAACEFLLLNGAKVDKTDKKGRTALHHATIMGHTGQVCQFLKRGANQHAVDEEGKDPLTIAVESANADIVTLLRLAKLNEEMRETEGVFGNPGDETFNDVFRDFATMASENPEKLNRNK</sequence>
<dbReference type="SMART" id="SM00248">
    <property type="entry name" value="ANK"/>
    <property type="match status" value="4"/>
</dbReference>
<dbReference type="Gene3D" id="1.20.1270.60">
    <property type="entry name" value="Arfaptin homology (AH) domain/BAR domain"/>
    <property type="match status" value="1"/>
</dbReference>
<keyword evidence="4 8" id="KW-0863">Zinc-finger</keyword>
<dbReference type="CDD" id="cd07603">
    <property type="entry name" value="BAR_ACAPs"/>
    <property type="match status" value="1"/>
</dbReference>
<dbReference type="EMBL" id="CAIIXF020000001">
    <property type="protein sequence ID" value="CAH1773761.1"/>
    <property type="molecule type" value="Genomic_DNA"/>
</dbReference>
<evidence type="ECO:0000256" key="3">
    <source>
        <dbReference type="ARBA" id="ARBA00022737"/>
    </source>
</evidence>
<dbReference type="InterPro" id="IPR036770">
    <property type="entry name" value="Ankyrin_rpt-contain_sf"/>
</dbReference>
<dbReference type="CDD" id="cd08835">
    <property type="entry name" value="ArfGap_ACAP"/>
    <property type="match status" value="1"/>
</dbReference>
<dbReference type="FunFam" id="2.30.29.30:FF:000026">
    <property type="entry name" value="Arf-GAP with coiled-coil, ANK repeat and PH domain-containing protein 2"/>
    <property type="match status" value="1"/>
</dbReference>
<keyword evidence="9" id="KW-0175">Coiled coil</keyword>
<dbReference type="InterPro" id="IPR045258">
    <property type="entry name" value="ACAP1/2/3-like"/>
</dbReference>
<evidence type="ECO:0000256" key="8">
    <source>
        <dbReference type="PROSITE-ProRule" id="PRU00288"/>
    </source>
</evidence>
<keyword evidence="6 7" id="KW-0040">ANK repeat</keyword>
<evidence type="ECO:0000256" key="4">
    <source>
        <dbReference type="ARBA" id="ARBA00022771"/>
    </source>
</evidence>